<keyword evidence="4" id="KW-0472">Membrane</keyword>
<feature type="transmembrane region" description="Helical" evidence="4">
    <location>
        <begin position="60"/>
        <end position="81"/>
    </location>
</feature>
<evidence type="ECO:0000256" key="2">
    <source>
        <dbReference type="ARBA" id="ARBA00023125"/>
    </source>
</evidence>
<dbReference type="InterPro" id="IPR018060">
    <property type="entry name" value="HTH_AraC"/>
</dbReference>
<proteinExistence type="predicted"/>
<feature type="transmembrane region" description="Helical" evidence="4">
    <location>
        <begin position="93"/>
        <end position="112"/>
    </location>
</feature>
<keyword evidence="4" id="KW-0812">Transmembrane</keyword>
<feature type="transmembrane region" description="Helical" evidence="4">
    <location>
        <begin position="177"/>
        <end position="197"/>
    </location>
</feature>
<feature type="transmembrane region" description="Helical" evidence="4">
    <location>
        <begin position="132"/>
        <end position="151"/>
    </location>
</feature>
<feature type="domain" description="HTH araC/xylS-type" evidence="5">
    <location>
        <begin position="268"/>
        <end position="370"/>
    </location>
</feature>
<evidence type="ECO:0000256" key="4">
    <source>
        <dbReference type="SAM" id="Phobius"/>
    </source>
</evidence>
<keyword evidence="1" id="KW-0805">Transcription regulation</keyword>
<dbReference type="PANTHER" id="PTHR43280:SF29">
    <property type="entry name" value="ARAC-FAMILY TRANSCRIPTIONAL REGULATOR"/>
    <property type="match status" value="1"/>
</dbReference>
<keyword evidence="2" id="KW-0238">DNA-binding</keyword>
<evidence type="ECO:0000259" key="5">
    <source>
        <dbReference type="PROSITE" id="PS01124"/>
    </source>
</evidence>
<dbReference type="InterPro" id="IPR009057">
    <property type="entry name" value="Homeodomain-like_sf"/>
</dbReference>
<dbReference type="SUPFAM" id="SSF46689">
    <property type="entry name" value="Homeodomain-like"/>
    <property type="match status" value="1"/>
</dbReference>
<evidence type="ECO:0000256" key="3">
    <source>
        <dbReference type="ARBA" id="ARBA00023163"/>
    </source>
</evidence>
<dbReference type="GO" id="GO:0003700">
    <property type="term" value="F:DNA-binding transcription factor activity"/>
    <property type="evidence" value="ECO:0007669"/>
    <property type="project" value="InterPro"/>
</dbReference>
<name>A0A4U0H841_9SPHI</name>
<feature type="transmembrane region" description="Helical" evidence="4">
    <location>
        <begin position="31"/>
        <end position="48"/>
    </location>
</feature>
<dbReference type="SMART" id="SM00342">
    <property type="entry name" value="HTH_ARAC"/>
    <property type="match status" value="1"/>
</dbReference>
<protein>
    <submittedName>
        <fullName evidence="6">AraC family transcriptional regulator</fullName>
    </submittedName>
</protein>
<sequence>MSVILNIGIILSFFLGILLFSKKNKVLTDNILSLWLATIGIHLTGYFLNLEGYWERYPHLIGITTPIPLLYGPFLYLYLVYSTQNSHQLKSLDYLHFVPAVLSYLYMLPFYFSYSAYEKVAVDKGLVDDYSVFSTILLVGFIVSGLVYSIISYRKLHQRKNLLLDNFSYENRISLSWLRYSILAIAFVFIMAALVSIFREGLGFSFPFNADILFYSIIVGFVVFIGYSGIRQQDLFSNNLKSGHELVNAESGYKKSGLKEDIAVIKHRELLRVMENEKPYINPKLTLSELSHRLEMSPNNMSQLINQYEQVNFYDFVNKYRVEEFIRRANSNTNFSLLAHALDSGFNSKSAFNSVFKKLKSETPSQYLAKRKD</sequence>
<comment type="caution">
    <text evidence="6">The sequence shown here is derived from an EMBL/GenBank/DDBJ whole genome shotgun (WGS) entry which is preliminary data.</text>
</comment>
<feature type="transmembrane region" description="Helical" evidence="4">
    <location>
        <begin position="6"/>
        <end position="22"/>
    </location>
</feature>
<reference evidence="6 7" key="1">
    <citation type="submission" date="2019-04" db="EMBL/GenBank/DDBJ databases">
        <title>Sphingobacterium olei sp. nov., isolated from oil-contaminated soil.</title>
        <authorList>
            <person name="Liu B."/>
        </authorList>
    </citation>
    <scope>NUCLEOTIDE SEQUENCE [LARGE SCALE GENOMIC DNA]</scope>
    <source>
        <strain evidence="6 7">Y3L14</strain>
    </source>
</reference>
<keyword evidence="7" id="KW-1185">Reference proteome</keyword>
<dbReference type="AlphaFoldDB" id="A0A4U0H841"/>
<dbReference type="Pfam" id="PF12833">
    <property type="entry name" value="HTH_18"/>
    <property type="match status" value="1"/>
</dbReference>
<keyword evidence="3" id="KW-0804">Transcription</keyword>
<dbReference type="OrthoDB" id="9779074at2"/>
<dbReference type="EMBL" id="SUKA01000002">
    <property type="protein sequence ID" value="TJY66552.1"/>
    <property type="molecule type" value="Genomic_DNA"/>
</dbReference>
<organism evidence="6 7">
    <name type="scientific">Sphingobacterium alkalisoli</name>
    <dbReference type="NCBI Taxonomy" id="1874115"/>
    <lineage>
        <taxon>Bacteria</taxon>
        <taxon>Pseudomonadati</taxon>
        <taxon>Bacteroidota</taxon>
        <taxon>Sphingobacteriia</taxon>
        <taxon>Sphingobacteriales</taxon>
        <taxon>Sphingobacteriaceae</taxon>
        <taxon>Sphingobacterium</taxon>
    </lineage>
</organism>
<feature type="transmembrane region" description="Helical" evidence="4">
    <location>
        <begin position="212"/>
        <end position="230"/>
    </location>
</feature>
<dbReference type="Gene3D" id="1.10.10.60">
    <property type="entry name" value="Homeodomain-like"/>
    <property type="match status" value="2"/>
</dbReference>
<dbReference type="GO" id="GO:0043565">
    <property type="term" value="F:sequence-specific DNA binding"/>
    <property type="evidence" value="ECO:0007669"/>
    <property type="project" value="InterPro"/>
</dbReference>
<evidence type="ECO:0000256" key="1">
    <source>
        <dbReference type="ARBA" id="ARBA00023015"/>
    </source>
</evidence>
<dbReference type="PROSITE" id="PS01124">
    <property type="entry name" value="HTH_ARAC_FAMILY_2"/>
    <property type="match status" value="1"/>
</dbReference>
<keyword evidence="4" id="KW-1133">Transmembrane helix</keyword>
<accession>A0A4U0H841</accession>
<evidence type="ECO:0000313" key="6">
    <source>
        <dbReference type="EMBL" id="TJY66552.1"/>
    </source>
</evidence>
<gene>
    <name evidence="6" type="ORF">FAZ19_06410</name>
</gene>
<dbReference type="Proteomes" id="UP000309872">
    <property type="component" value="Unassembled WGS sequence"/>
</dbReference>
<evidence type="ECO:0000313" key="7">
    <source>
        <dbReference type="Proteomes" id="UP000309872"/>
    </source>
</evidence>
<dbReference type="PANTHER" id="PTHR43280">
    <property type="entry name" value="ARAC-FAMILY TRANSCRIPTIONAL REGULATOR"/>
    <property type="match status" value="1"/>
</dbReference>